<keyword evidence="2" id="KW-0378">Hydrolase</keyword>
<dbReference type="EMBL" id="GDJX01027444">
    <property type="protein sequence ID" value="JAT40492.1"/>
    <property type="molecule type" value="Transcribed_RNA"/>
</dbReference>
<name>A0A1D1XDK6_9ARAE</name>
<organism evidence="2">
    <name type="scientific">Anthurium amnicola</name>
    <dbReference type="NCBI Taxonomy" id="1678845"/>
    <lineage>
        <taxon>Eukaryota</taxon>
        <taxon>Viridiplantae</taxon>
        <taxon>Streptophyta</taxon>
        <taxon>Embryophyta</taxon>
        <taxon>Tracheophyta</taxon>
        <taxon>Spermatophyta</taxon>
        <taxon>Magnoliopsida</taxon>
        <taxon>Liliopsida</taxon>
        <taxon>Araceae</taxon>
        <taxon>Pothoideae</taxon>
        <taxon>Potheae</taxon>
        <taxon>Anthurium</taxon>
    </lineage>
</organism>
<protein>
    <submittedName>
        <fullName evidence="2">UPF0012 hydrolase in pqqF 5'region</fullName>
    </submittedName>
</protein>
<dbReference type="EMBL" id="GDJX01025437">
    <property type="protein sequence ID" value="JAT42499.1"/>
    <property type="molecule type" value="Transcribed_RNA"/>
</dbReference>
<accession>A0A1D1XDK6</accession>
<evidence type="ECO:0000256" key="1">
    <source>
        <dbReference type="SAM" id="MobiDB-lite"/>
    </source>
</evidence>
<dbReference type="GO" id="GO:0016787">
    <property type="term" value="F:hydrolase activity"/>
    <property type="evidence" value="ECO:0007669"/>
    <property type="project" value="UniProtKB-KW"/>
</dbReference>
<evidence type="ECO:0000313" key="3">
    <source>
        <dbReference type="EMBL" id="JAT42499.1"/>
    </source>
</evidence>
<reference evidence="2" key="1">
    <citation type="submission" date="2015-07" db="EMBL/GenBank/DDBJ databases">
        <title>Transcriptome Assembly of Anthurium amnicola.</title>
        <authorList>
            <person name="Suzuki J."/>
        </authorList>
    </citation>
    <scope>NUCLEOTIDE SEQUENCE</scope>
</reference>
<feature type="non-terminal residue" evidence="2">
    <location>
        <position position="1"/>
    </location>
</feature>
<feature type="compositionally biased region" description="Low complexity" evidence="1">
    <location>
        <begin position="90"/>
        <end position="107"/>
    </location>
</feature>
<proteinExistence type="predicted"/>
<evidence type="ECO:0000313" key="2">
    <source>
        <dbReference type="EMBL" id="JAT40492.1"/>
    </source>
</evidence>
<gene>
    <name evidence="2" type="primary">YPQQ_1</name>
    <name evidence="3" type="synonym">YPQQ_2</name>
    <name evidence="2" type="ORF">g.113396</name>
    <name evidence="3" type="ORF">g.113397</name>
</gene>
<feature type="region of interest" description="Disordered" evidence="1">
    <location>
        <begin position="87"/>
        <end position="113"/>
    </location>
</feature>
<sequence length="181" mass="18635">GIYTGNQPFRAVVRPRAGEMGTREERSGRTCGWSVFDGVGSFRPAATTTFSVAPEALMAEIDAAVAALEHAHSTALLRPFGRPTMAGMTASEAAGEAESSPSSSPAGGRAGHDAAGLADEAYRSACAALAAGKPDSALRSLRVALASCPPDKASAISKLRSLVAFATSQQQRLHQHKSQTP</sequence>
<dbReference type="AlphaFoldDB" id="A0A1D1XDK6"/>